<proteinExistence type="predicted"/>
<dbReference type="Proteomes" id="UP000265520">
    <property type="component" value="Unassembled WGS sequence"/>
</dbReference>
<feature type="non-terminal residue" evidence="1">
    <location>
        <position position="1"/>
    </location>
</feature>
<comment type="caution">
    <text evidence="1">The sequence shown here is derived from an EMBL/GenBank/DDBJ whole genome shotgun (WGS) entry which is preliminary data.</text>
</comment>
<protein>
    <submittedName>
        <fullName evidence="1">Uncharacterized protein</fullName>
    </submittedName>
</protein>
<dbReference type="EMBL" id="LXQA010022431">
    <property type="protein sequence ID" value="MCH92322.1"/>
    <property type="molecule type" value="Genomic_DNA"/>
</dbReference>
<evidence type="ECO:0000313" key="1">
    <source>
        <dbReference type="EMBL" id="MCH92322.1"/>
    </source>
</evidence>
<sequence>QELAKKRGRNIDAEDQVENELKRAEDELFELIYWHKYLGELMETSYDMFISWFQLISICSP</sequence>
<accession>A0A392MYC9</accession>
<organism evidence="1 2">
    <name type="scientific">Trifolium medium</name>
    <dbReference type="NCBI Taxonomy" id="97028"/>
    <lineage>
        <taxon>Eukaryota</taxon>
        <taxon>Viridiplantae</taxon>
        <taxon>Streptophyta</taxon>
        <taxon>Embryophyta</taxon>
        <taxon>Tracheophyta</taxon>
        <taxon>Spermatophyta</taxon>
        <taxon>Magnoliopsida</taxon>
        <taxon>eudicotyledons</taxon>
        <taxon>Gunneridae</taxon>
        <taxon>Pentapetalae</taxon>
        <taxon>rosids</taxon>
        <taxon>fabids</taxon>
        <taxon>Fabales</taxon>
        <taxon>Fabaceae</taxon>
        <taxon>Papilionoideae</taxon>
        <taxon>50 kb inversion clade</taxon>
        <taxon>NPAAA clade</taxon>
        <taxon>Hologalegina</taxon>
        <taxon>IRL clade</taxon>
        <taxon>Trifolieae</taxon>
        <taxon>Trifolium</taxon>
    </lineage>
</organism>
<keyword evidence="2" id="KW-1185">Reference proteome</keyword>
<gene>
    <name evidence="1" type="ORF">A2U01_0013259</name>
</gene>
<evidence type="ECO:0000313" key="2">
    <source>
        <dbReference type="Proteomes" id="UP000265520"/>
    </source>
</evidence>
<reference evidence="1 2" key="1">
    <citation type="journal article" date="2018" name="Front. Plant Sci.">
        <title>Red Clover (Trifolium pratense) and Zigzag Clover (T. medium) - A Picture of Genomic Similarities and Differences.</title>
        <authorList>
            <person name="Dluhosova J."/>
            <person name="Istvanek J."/>
            <person name="Nedelnik J."/>
            <person name="Repkova J."/>
        </authorList>
    </citation>
    <scope>NUCLEOTIDE SEQUENCE [LARGE SCALE GENOMIC DNA]</scope>
    <source>
        <strain evidence="2">cv. 10/8</strain>
        <tissue evidence="1">Leaf</tissue>
    </source>
</reference>
<name>A0A392MYC9_9FABA</name>
<dbReference type="AlphaFoldDB" id="A0A392MYC9"/>